<gene>
    <name evidence="1" type="ORF">Cni_G13792</name>
</gene>
<name>A0AAQ3QBT5_9LILI</name>
<dbReference type="SUPFAM" id="SSF48264">
    <property type="entry name" value="Cytochrome P450"/>
    <property type="match status" value="1"/>
</dbReference>
<dbReference type="GO" id="GO:0020037">
    <property type="term" value="F:heme binding"/>
    <property type="evidence" value="ECO:0007669"/>
    <property type="project" value="InterPro"/>
</dbReference>
<organism evidence="1 2">
    <name type="scientific">Canna indica</name>
    <name type="common">Indian-shot</name>
    <dbReference type="NCBI Taxonomy" id="4628"/>
    <lineage>
        <taxon>Eukaryota</taxon>
        <taxon>Viridiplantae</taxon>
        <taxon>Streptophyta</taxon>
        <taxon>Embryophyta</taxon>
        <taxon>Tracheophyta</taxon>
        <taxon>Spermatophyta</taxon>
        <taxon>Magnoliopsida</taxon>
        <taxon>Liliopsida</taxon>
        <taxon>Zingiberales</taxon>
        <taxon>Cannaceae</taxon>
        <taxon>Canna</taxon>
    </lineage>
</organism>
<dbReference type="GO" id="GO:0016705">
    <property type="term" value="F:oxidoreductase activity, acting on paired donors, with incorporation or reduction of molecular oxygen"/>
    <property type="evidence" value="ECO:0007669"/>
    <property type="project" value="InterPro"/>
</dbReference>
<keyword evidence="2" id="KW-1185">Reference proteome</keyword>
<evidence type="ECO:0000313" key="2">
    <source>
        <dbReference type="Proteomes" id="UP001327560"/>
    </source>
</evidence>
<protein>
    <submittedName>
        <fullName evidence="1">Cytochrome P450</fullName>
    </submittedName>
</protein>
<dbReference type="InterPro" id="IPR001128">
    <property type="entry name" value="Cyt_P450"/>
</dbReference>
<dbReference type="GO" id="GO:0004497">
    <property type="term" value="F:monooxygenase activity"/>
    <property type="evidence" value="ECO:0007669"/>
    <property type="project" value="InterPro"/>
</dbReference>
<dbReference type="Pfam" id="PF00067">
    <property type="entry name" value="p450"/>
    <property type="match status" value="1"/>
</dbReference>
<evidence type="ECO:0000313" key="1">
    <source>
        <dbReference type="EMBL" id="WOL05069.1"/>
    </source>
</evidence>
<dbReference type="AlphaFoldDB" id="A0AAQ3QBT5"/>
<dbReference type="Proteomes" id="UP001327560">
    <property type="component" value="Chromosome 4"/>
</dbReference>
<dbReference type="PANTHER" id="PTHR24301">
    <property type="entry name" value="THROMBOXANE-A SYNTHASE"/>
    <property type="match status" value="1"/>
</dbReference>
<reference evidence="1 2" key="1">
    <citation type="submission" date="2023-10" db="EMBL/GenBank/DDBJ databases">
        <title>Chromosome-scale genome assembly provides insights into flower coloration mechanisms of Canna indica.</title>
        <authorList>
            <person name="Li C."/>
        </authorList>
    </citation>
    <scope>NUCLEOTIDE SEQUENCE [LARGE SCALE GENOMIC DNA]</scope>
    <source>
        <tissue evidence="1">Flower</tissue>
    </source>
</reference>
<dbReference type="PANTHER" id="PTHR24301:SF8">
    <property type="entry name" value="OS02G0221900 PROTEIN"/>
    <property type="match status" value="1"/>
</dbReference>
<dbReference type="GO" id="GO:0005506">
    <property type="term" value="F:iron ion binding"/>
    <property type="evidence" value="ECO:0007669"/>
    <property type="project" value="InterPro"/>
</dbReference>
<dbReference type="InterPro" id="IPR036396">
    <property type="entry name" value="Cyt_P450_sf"/>
</dbReference>
<accession>A0AAQ3QBT5</accession>
<dbReference type="EMBL" id="CP136893">
    <property type="protein sequence ID" value="WOL05069.1"/>
    <property type="molecule type" value="Genomic_DNA"/>
</dbReference>
<dbReference type="Gene3D" id="1.10.630.10">
    <property type="entry name" value="Cytochrome P450"/>
    <property type="match status" value="1"/>
</dbReference>
<sequence length="165" mass="18472">MASEKKVRQSDNDSRWSSMRNIITFLYQPSHLANLIPTMQCYINSFFDTITKLQQENNDDIAFSELSLRLAIDVIGKTAFGIGFSLNESSSSKDHLNNIENGSNDNASAFLKQHMYSVTSLKMDLSSSFSTVLGLITPVLQKPCREILRRVPGTADHKLQHSNSV</sequence>
<proteinExistence type="predicted"/>